<accession>A0A0G1BIG2</accession>
<dbReference type="Pfam" id="PF04828">
    <property type="entry name" value="GFA"/>
    <property type="match status" value="1"/>
</dbReference>
<dbReference type="EMBL" id="LCEK01000001">
    <property type="protein sequence ID" value="KKS73190.1"/>
    <property type="molecule type" value="Genomic_DNA"/>
</dbReference>
<evidence type="ECO:0000313" key="5">
    <source>
        <dbReference type="EMBL" id="KKS73190.1"/>
    </source>
</evidence>
<evidence type="ECO:0000256" key="3">
    <source>
        <dbReference type="ARBA" id="ARBA00022833"/>
    </source>
</evidence>
<dbReference type="Proteomes" id="UP000033867">
    <property type="component" value="Unassembled WGS sequence"/>
</dbReference>
<feature type="domain" description="CENP-V/GFA" evidence="4">
    <location>
        <begin position="1"/>
        <end position="80"/>
    </location>
</feature>
<protein>
    <submittedName>
        <fullName evidence="5">Glutathione-dependent formaldehyde-activating GFA</fullName>
    </submittedName>
</protein>
<organism evidence="5 6">
    <name type="scientific">Candidatus Magasanikbacteria bacterium GW2011_GWE2_42_7</name>
    <dbReference type="NCBI Taxonomy" id="1619052"/>
    <lineage>
        <taxon>Bacteria</taxon>
        <taxon>Candidatus Magasanikiibacteriota</taxon>
    </lineage>
</organism>
<comment type="caution">
    <text evidence="5">The sequence shown here is derived from an EMBL/GenBank/DDBJ whole genome shotgun (WGS) entry which is preliminary data.</text>
</comment>
<dbReference type="Gene3D" id="2.170.150.70">
    <property type="match status" value="1"/>
</dbReference>
<name>A0A0G1BIG2_9BACT</name>
<sequence>MCGRAGTILAFVPAEKFTLLSGEDALTNYQFNKKVIDHLFCSICGIKAFGKGKDNDGNDTVAVNVRCLDGVDIESLSPYQYDGKNV</sequence>
<dbReference type="PANTHER" id="PTHR28620:SF1">
    <property type="entry name" value="CENP-V_GFA DOMAIN-CONTAINING PROTEIN"/>
    <property type="match status" value="1"/>
</dbReference>
<dbReference type="InterPro" id="IPR052355">
    <property type="entry name" value="CENP-V-like"/>
</dbReference>
<comment type="similarity">
    <text evidence="1">Belongs to the Gfa family.</text>
</comment>
<reference evidence="5 6" key="1">
    <citation type="journal article" date="2015" name="Nature">
        <title>rRNA introns, odd ribosomes, and small enigmatic genomes across a large radiation of phyla.</title>
        <authorList>
            <person name="Brown C.T."/>
            <person name="Hug L.A."/>
            <person name="Thomas B.C."/>
            <person name="Sharon I."/>
            <person name="Castelle C.J."/>
            <person name="Singh A."/>
            <person name="Wilkins M.J."/>
            <person name="Williams K.H."/>
            <person name="Banfield J.F."/>
        </authorList>
    </citation>
    <scope>NUCLEOTIDE SEQUENCE [LARGE SCALE GENOMIC DNA]</scope>
</reference>
<dbReference type="PANTHER" id="PTHR28620">
    <property type="entry name" value="CENTROMERE PROTEIN V"/>
    <property type="match status" value="1"/>
</dbReference>
<dbReference type="SUPFAM" id="SSF51316">
    <property type="entry name" value="Mss4-like"/>
    <property type="match status" value="1"/>
</dbReference>
<dbReference type="InterPro" id="IPR006913">
    <property type="entry name" value="CENP-V/GFA"/>
</dbReference>
<proteinExistence type="inferred from homology"/>
<evidence type="ECO:0000256" key="2">
    <source>
        <dbReference type="ARBA" id="ARBA00022723"/>
    </source>
</evidence>
<dbReference type="PROSITE" id="PS51891">
    <property type="entry name" value="CENP_V_GFA"/>
    <property type="match status" value="1"/>
</dbReference>
<dbReference type="GO" id="GO:0016846">
    <property type="term" value="F:carbon-sulfur lyase activity"/>
    <property type="evidence" value="ECO:0007669"/>
    <property type="project" value="InterPro"/>
</dbReference>
<dbReference type="InterPro" id="IPR011057">
    <property type="entry name" value="Mss4-like_sf"/>
</dbReference>
<keyword evidence="2" id="KW-0479">Metal-binding</keyword>
<keyword evidence="3" id="KW-0862">Zinc</keyword>
<evidence type="ECO:0000313" key="6">
    <source>
        <dbReference type="Proteomes" id="UP000033867"/>
    </source>
</evidence>
<evidence type="ECO:0000259" key="4">
    <source>
        <dbReference type="PROSITE" id="PS51891"/>
    </source>
</evidence>
<dbReference type="AlphaFoldDB" id="A0A0G1BIG2"/>
<gene>
    <name evidence="5" type="ORF">UV42_C0001G0005</name>
</gene>
<dbReference type="GO" id="GO:0046872">
    <property type="term" value="F:metal ion binding"/>
    <property type="evidence" value="ECO:0007669"/>
    <property type="project" value="UniProtKB-KW"/>
</dbReference>
<evidence type="ECO:0000256" key="1">
    <source>
        <dbReference type="ARBA" id="ARBA00005495"/>
    </source>
</evidence>